<feature type="transmembrane region" description="Helical" evidence="1">
    <location>
        <begin position="104"/>
        <end position="124"/>
    </location>
</feature>
<evidence type="ECO:0000256" key="1">
    <source>
        <dbReference type="SAM" id="Phobius"/>
    </source>
</evidence>
<gene>
    <name evidence="2" type="ORF">K8V20_02630</name>
</gene>
<dbReference type="InterPro" id="IPR010540">
    <property type="entry name" value="CmpB_TMEM229"/>
</dbReference>
<sequence>MGFYQFIYLFFAYSFLGWLGEVVVTAARKGRYQDRGVLNGPLCILYGVGGLIISFTLGELQQGWFFLFALGAIYATVIEWVAGHILERTSQTRWWDYSDLPFNLDGYICLGASVLWGALSVIMIKWGNPLLLFLFGLIPATVRAAVLWVLLVIFVLDAVGTVMTMLGLRYRWPPAEAVQNRLANLTLRAGLWILGRVENRMAKAHPALTFRRDKRARTTTFAEGCSPYKIALLFIIGALLGDITETIFCRITAGYWMSRSSLVWGPFSIVWGLAIALVTVLLYRYKDKSTSWLFVVGTVLGGAYEYLCSVASEVVFGAVFWDYSHIPFNLGGRINLLYCFFWGFAAVAWFKVFYPPISRWIEKIPRNFGRVLTWVLCIFMVVDMAVSAMALIRYNARIEGVPAQNQVEIYLDEHFDDARMQKVYPKAVHVG</sequence>
<keyword evidence="1" id="KW-0812">Transmembrane</keyword>
<feature type="transmembrane region" description="Helical" evidence="1">
    <location>
        <begin position="6"/>
        <end position="24"/>
    </location>
</feature>
<keyword evidence="1" id="KW-0472">Membrane</keyword>
<name>A0A921IIQ7_9FIRM</name>
<keyword evidence="1" id="KW-1133">Transmembrane helix</keyword>
<comment type="caution">
    <text evidence="2">The sequence shown here is derived from an EMBL/GenBank/DDBJ whole genome shotgun (WGS) entry which is preliminary data.</text>
</comment>
<feature type="transmembrane region" description="Helical" evidence="1">
    <location>
        <begin position="230"/>
        <end position="257"/>
    </location>
</feature>
<organism evidence="2 3">
    <name type="scientific">Subdoligranulum variabile</name>
    <dbReference type="NCBI Taxonomy" id="214851"/>
    <lineage>
        <taxon>Bacteria</taxon>
        <taxon>Bacillati</taxon>
        <taxon>Bacillota</taxon>
        <taxon>Clostridia</taxon>
        <taxon>Eubacteriales</taxon>
        <taxon>Oscillospiraceae</taxon>
        <taxon>Subdoligranulum</taxon>
    </lineage>
</organism>
<feature type="transmembrane region" description="Helical" evidence="1">
    <location>
        <begin position="130"/>
        <end position="156"/>
    </location>
</feature>
<evidence type="ECO:0000313" key="2">
    <source>
        <dbReference type="EMBL" id="HJG27529.1"/>
    </source>
</evidence>
<proteinExistence type="predicted"/>
<feature type="transmembrane region" description="Helical" evidence="1">
    <location>
        <begin position="371"/>
        <end position="392"/>
    </location>
</feature>
<dbReference type="Proteomes" id="UP000782880">
    <property type="component" value="Unassembled WGS sequence"/>
</dbReference>
<feature type="transmembrane region" description="Helical" evidence="1">
    <location>
        <begin position="36"/>
        <end position="57"/>
    </location>
</feature>
<accession>A0A921IIQ7</accession>
<evidence type="ECO:0000313" key="3">
    <source>
        <dbReference type="Proteomes" id="UP000782880"/>
    </source>
</evidence>
<dbReference type="AlphaFoldDB" id="A0A921IIQ7"/>
<feature type="transmembrane region" description="Helical" evidence="1">
    <location>
        <begin position="292"/>
        <end position="321"/>
    </location>
</feature>
<feature type="transmembrane region" description="Helical" evidence="1">
    <location>
        <begin position="63"/>
        <end position="83"/>
    </location>
</feature>
<dbReference type="Pfam" id="PF06541">
    <property type="entry name" value="ABC_trans_CmpB"/>
    <property type="match status" value="2"/>
</dbReference>
<reference evidence="2" key="1">
    <citation type="journal article" date="2021" name="PeerJ">
        <title>Extensive microbial diversity within the chicken gut microbiome revealed by metagenomics and culture.</title>
        <authorList>
            <person name="Gilroy R."/>
            <person name="Ravi A."/>
            <person name="Getino M."/>
            <person name="Pursley I."/>
            <person name="Horton D.L."/>
            <person name="Alikhan N.F."/>
            <person name="Baker D."/>
            <person name="Gharbi K."/>
            <person name="Hall N."/>
            <person name="Watson M."/>
            <person name="Adriaenssens E.M."/>
            <person name="Foster-Nyarko E."/>
            <person name="Jarju S."/>
            <person name="Secka A."/>
            <person name="Antonio M."/>
            <person name="Oren A."/>
            <person name="Chaudhuri R.R."/>
            <person name="La Ragione R."/>
            <person name="Hildebrand F."/>
            <person name="Pallen M.J."/>
        </authorList>
    </citation>
    <scope>NUCLEOTIDE SEQUENCE</scope>
    <source>
        <strain evidence="2">ChiBcec21-2208</strain>
    </source>
</reference>
<dbReference type="EMBL" id="DYVE01000069">
    <property type="protein sequence ID" value="HJG27529.1"/>
    <property type="molecule type" value="Genomic_DNA"/>
</dbReference>
<feature type="transmembrane region" description="Helical" evidence="1">
    <location>
        <begin position="333"/>
        <end position="350"/>
    </location>
</feature>
<feature type="transmembrane region" description="Helical" evidence="1">
    <location>
        <begin position="263"/>
        <end position="285"/>
    </location>
</feature>
<protein>
    <submittedName>
        <fullName evidence="2">ABC transporter permease</fullName>
    </submittedName>
</protein>
<reference evidence="2" key="2">
    <citation type="submission" date="2021-09" db="EMBL/GenBank/DDBJ databases">
        <authorList>
            <person name="Gilroy R."/>
        </authorList>
    </citation>
    <scope>NUCLEOTIDE SEQUENCE</scope>
    <source>
        <strain evidence="2">ChiBcec21-2208</strain>
    </source>
</reference>